<sequence>MATASTSGQSPFGLGRRKRSPGLLDQISKFFGGDKKKRGKGSLRGHLSSSPQRPLHSSTRRRGDVNPVLHFFRSFVSPPRPKSRWRDLLGLVRHTCLTRAVFALHHHLVAQRASDPRTDGVGTRTHSPESSAWEKADLALPPNAGAPSSEPTSDARESRVEERGEKDEEETGSAEAEPLINGEQAQAKRLGKMANGKGQNSSFKLMLKFFPSCWPFRSRRAAVAVPSMSRPPSREALQRCQRATAII</sequence>
<dbReference type="GO" id="GO:0043209">
    <property type="term" value="C:myelin sheath"/>
    <property type="evidence" value="ECO:0007669"/>
    <property type="project" value="UniProtKB-SubCell"/>
</dbReference>
<keyword evidence="8" id="KW-1185">Reference proteome</keyword>
<accession>A0AAD8YQP6</accession>
<proteinExistence type="inferred from homology"/>
<comment type="subcellular location">
    <subcellularLocation>
        <location evidence="1">Myelin membrane</location>
        <topology evidence="1">Peripheral membrane protein</topology>
        <orientation evidence="1">Cytoplasmic side</orientation>
    </subcellularLocation>
</comment>
<evidence type="ECO:0000313" key="8">
    <source>
        <dbReference type="Proteomes" id="UP001239994"/>
    </source>
</evidence>
<dbReference type="EMBL" id="JAROKS010000026">
    <property type="protein sequence ID" value="KAK1785487.1"/>
    <property type="molecule type" value="Genomic_DNA"/>
</dbReference>
<evidence type="ECO:0000256" key="5">
    <source>
        <dbReference type="ARBA" id="ARBA00023136"/>
    </source>
</evidence>
<feature type="compositionally biased region" description="Polar residues" evidence="6">
    <location>
        <begin position="1"/>
        <end position="10"/>
    </location>
</feature>
<keyword evidence="4" id="KW-1003">Cell membrane</keyword>
<evidence type="ECO:0000256" key="2">
    <source>
        <dbReference type="ARBA" id="ARBA00005936"/>
    </source>
</evidence>
<keyword evidence="5" id="KW-0472">Membrane</keyword>
<feature type="region of interest" description="Disordered" evidence="6">
    <location>
        <begin position="111"/>
        <end position="181"/>
    </location>
</feature>
<evidence type="ECO:0000256" key="1">
    <source>
        <dbReference type="ARBA" id="ARBA00004392"/>
    </source>
</evidence>
<dbReference type="Proteomes" id="UP001239994">
    <property type="component" value="Unassembled WGS sequence"/>
</dbReference>
<dbReference type="InterPro" id="IPR000548">
    <property type="entry name" value="Myelin_BP"/>
</dbReference>
<feature type="region of interest" description="Disordered" evidence="6">
    <location>
        <begin position="1"/>
        <end position="62"/>
    </location>
</feature>
<dbReference type="GO" id="GO:0019911">
    <property type="term" value="F:structural constituent of myelin sheath"/>
    <property type="evidence" value="ECO:0007669"/>
    <property type="project" value="InterPro"/>
</dbReference>
<reference evidence="7" key="1">
    <citation type="submission" date="2023-03" db="EMBL/GenBank/DDBJ databases">
        <title>Electrophorus voltai genome.</title>
        <authorList>
            <person name="Bian C."/>
        </authorList>
    </citation>
    <scope>NUCLEOTIDE SEQUENCE</scope>
    <source>
        <strain evidence="7">CB-2022</strain>
        <tissue evidence="7">Muscle</tissue>
    </source>
</reference>
<organism evidence="7 8">
    <name type="scientific">Electrophorus voltai</name>
    <dbReference type="NCBI Taxonomy" id="2609070"/>
    <lineage>
        <taxon>Eukaryota</taxon>
        <taxon>Metazoa</taxon>
        <taxon>Chordata</taxon>
        <taxon>Craniata</taxon>
        <taxon>Vertebrata</taxon>
        <taxon>Euteleostomi</taxon>
        <taxon>Actinopterygii</taxon>
        <taxon>Neopterygii</taxon>
        <taxon>Teleostei</taxon>
        <taxon>Ostariophysi</taxon>
        <taxon>Gymnotiformes</taxon>
        <taxon>Gymnotoidei</taxon>
        <taxon>Gymnotidae</taxon>
        <taxon>Electrophorus</taxon>
    </lineage>
</organism>
<dbReference type="PRINTS" id="PR00212">
    <property type="entry name" value="MYELINMBP"/>
</dbReference>
<evidence type="ECO:0000313" key="7">
    <source>
        <dbReference type="EMBL" id="KAK1785487.1"/>
    </source>
</evidence>
<evidence type="ECO:0000256" key="3">
    <source>
        <dbReference type="ARBA" id="ARBA00019097"/>
    </source>
</evidence>
<evidence type="ECO:0000256" key="4">
    <source>
        <dbReference type="ARBA" id="ARBA00022475"/>
    </source>
</evidence>
<dbReference type="PANTHER" id="PTHR11429">
    <property type="entry name" value="MYELIN BASIC PROTEIN"/>
    <property type="match status" value="1"/>
</dbReference>
<gene>
    <name evidence="7" type="ORF">P4O66_018859</name>
</gene>
<feature type="compositionally biased region" description="Basic and acidic residues" evidence="6">
    <location>
        <begin position="153"/>
        <end position="166"/>
    </location>
</feature>
<dbReference type="AlphaFoldDB" id="A0AAD8YQP6"/>
<name>A0AAD8YQP6_9TELE</name>
<comment type="caution">
    <text evidence="7">The sequence shown here is derived from an EMBL/GenBank/DDBJ whole genome shotgun (WGS) entry which is preliminary data.</text>
</comment>
<comment type="similarity">
    <text evidence="2">Belongs to the myelin basic protein family.</text>
</comment>
<dbReference type="Pfam" id="PF01669">
    <property type="entry name" value="Myelin_MBP"/>
    <property type="match status" value="1"/>
</dbReference>
<protein>
    <recommendedName>
        <fullName evidence="3">Myelin basic protein</fullName>
    </recommendedName>
</protein>
<evidence type="ECO:0000256" key="6">
    <source>
        <dbReference type="SAM" id="MobiDB-lite"/>
    </source>
</evidence>
<feature type="compositionally biased region" description="Polar residues" evidence="6">
    <location>
        <begin position="47"/>
        <end position="57"/>
    </location>
</feature>
<dbReference type="PANTHER" id="PTHR11429:SF0">
    <property type="entry name" value="MYELIN BASIC PROTEIN"/>
    <property type="match status" value="1"/>
</dbReference>